<dbReference type="InterPro" id="IPR036047">
    <property type="entry name" value="F-box-like_dom_sf"/>
</dbReference>
<feature type="transmembrane region" description="Helical" evidence="6">
    <location>
        <begin position="87"/>
        <end position="109"/>
    </location>
</feature>
<dbReference type="PROSITE" id="PS50255">
    <property type="entry name" value="CYTOCHROME_B5_2"/>
    <property type="match status" value="1"/>
</dbReference>
<sequence length="520" mass="59730">MSLLNYATKQLLFDTYLKSYGPQVCILTVLIFITIWRKELSCNHVYQHHRHARYARMTRGQSNTARRRHQRLAAYPSTSSQRDVSDLLDGAGFSFSFGPILAIMVALYARAHGYFLNGNHQTVQQHQCYQDRSNCSEQQGSEDDLNLLTVVGGVIRGYFCLTSLCFASKSSVDSSNDRVERPSSGEDSDHCRQQESDSYSPSIDNNSKAVSTPNDVLEDKNPIQMLAEDVQVHIFSFLAARDLCNFATVSKSCRAIADDSYSFNRVDNTAAVIWSTILLRDYEDVLSWEIANCAFKRSMGIMKRNHLHNHNNDTDNDEDEISLLEYIFSNTTIGHFSRKELYFRFGEAWLDWAIAGKNSEEQCLAGLHGSVFNLTSFLESHPGTPETLMMQAGRDATKYFEDIGHSMAARKVCLECVVINRGRQYREIDDVTNEEKTVTLPLPMGRSRWRSGTLQRIRDRFDSERGEQRRISQQWMNRSTNRSDVLGDEVPVFFDVFSGTWQWWYTSVDLRPIFVEEWRR</sequence>
<dbReference type="SUPFAM" id="SSF81383">
    <property type="entry name" value="F-box domain"/>
    <property type="match status" value="1"/>
</dbReference>
<feature type="transmembrane region" description="Helical" evidence="6">
    <location>
        <begin position="20"/>
        <end position="36"/>
    </location>
</feature>
<feature type="region of interest" description="Disordered" evidence="5">
    <location>
        <begin position="173"/>
        <end position="215"/>
    </location>
</feature>
<comment type="similarity">
    <text evidence="4">Belongs to the cytochrome b5 family.</text>
</comment>
<gene>
    <name evidence="9" type="ORF">LDAN0321_LOCUS4356</name>
</gene>
<dbReference type="SMART" id="SM01117">
    <property type="entry name" value="Cyt-b5"/>
    <property type="match status" value="1"/>
</dbReference>
<reference evidence="9" key="1">
    <citation type="submission" date="2021-01" db="EMBL/GenBank/DDBJ databases">
        <authorList>
            <person name="Corre E."/>
            <person name="Pelletier E."/>
            <person name="Niang G."/>
            <person name="Scheremetjew M."/>
            <person name="Finn R."/>
            <person name="Kale V."/>
            <person name="Holt S."/>
            <person name="Cochrane G."/>
            <person name="Meng A."/>
            <person name="Brown T."/>
            <person name="Cohen L."/>
        </authorList>
    </citation>
    <scope>NUCLEOTIDE SEQUENCE</scope>
    <source>
        <strain evidence="9">B650</strain>
    </source>
</reference>
<feature type="domain" description="Cytochrome b5 heme-binding" evidence="8">
    <location>
        <begin position="354"/>
        <end position="412"/>
    </location>
</feature>
<dbReference type="SUPFAM" id="SSF55856">
    <property type="entry name" value="Cytochrome b5-like heme/steroid binding domain"/>
    <property type="match status" value="1"/>
</dbReference>
<dbReference type="InterPro" id="IPR001810">
    <property type="entry name" value="F-box_dom"/>
</dbReference>
<dbReference type="GO" id="GO:0016020">
    <property type="term" value="C:membrane"/>
    <property type="evidence" value="ECO:0007669"/>
    <property type="project" value="TreeGrafter"/>
</dbReference>
<dbReference type="Gene3D" id="1.20.1280.50">
    <property type="match status" value="1"/>
</dbReference>
<feature type="compositionally biased region" description="Basic and acidic residues" evidence="5">
    <location>
        <begin position="175"/>
        <end position="195"/>
    </location>
</feature>
<proteinExistence type="inferred from homology"/>
<dbReference type="Pfam" id="PF12937">
    <property type="entry name" value="F-box-like"/>
    <property type="match status" value="1"/>
</dbReference>
<dbReference type="InterPro" id="IPR036400">
    <property type="entry name" value="Cyt_B5-like_heme/steroid_sf"/>
</dbReference>
<dbReference type="InterPro" id="IPR050668">
    <property type="entry name" value="Cytochrome_b5"/>
</dbReference>
<evidence type="ECO:0000259" key="8">
    <source>
        <dbReference type="PROSITE" id="PS50255"/>
    </source>
</evidence>
<accession>A0A7S2K3U1</accession>
<feature type="compositionally biased region" description="Polar residues" evidence="5">
    <location>
        <begin position="196"/>
        <end position="214"/>
    </location>
</feature>
<dbReference type="GO" id="GO:0046872">
    <property type="term" value="F:metal ion binding"/>
    <property type="evidence" value="ECO:0007669"/>
    <property type="project" value="UniProtKB-KW"/>
</dbReference>
<keyword evidence="6" id="KW-1133">Transmembrane helix</keyword>
<dbReference type="SMART" id="SM00256">
    <property type="entry name" value="FBOX"/>
    <property type="match status" value="1"/>
</dbReference>
<evidence type="ECO:0000256" key="4">
    <source>
        <dbReference type="ARBA" id="ARBA00038168"/>
    </source>
</evidence>
<dbReference type="Pfam" id="PF00173">
    <property type="entry name" value="Cyt-b5"/>
    <property type="match status" value="1"/>
</dbReference>
<evidence type="ECO:0000256" key="1">
    <source>
        <dbReference type="ARBA" id="ARBA00022617"/>
    </source>
</evidence>
<name>A0A7S2K3U1_9STRA</name>
<dbReference type="PANTHER" id="PTHR19359:SF14">
    <property type="entry name" value="CYTOCHROME B5 A"/>
    <property type="match status" value="1"/>
</dbReference>
<keyword evidence="6" id="KW-0472">Membrane</keyword>
<dbReference type="InterPro" id="IPR001199">
    <property type="entry name" value="Cyt_B5-like_heme/steroid-bd"/>
</dbReference>
<evidence type="ECO:0000313" key="9">
    <source>
        <dbReference type="EMBL" id="CAD9564160.1"/>
    </source>
</evidence>
<evidence type="ECO:0008006" key="10">
    <source>
        <dbReference type="Google" id="ProtNLM"/>
    </source>
</evidence>
<dbReference type="PANTHER" id="PTHR19359">
    <property type="entry name" value="CYTOCHROME B5"/>
    <property type="match status" value="1"/>
</dbReference>
<dbReference type="CDD" id="cd09917">
    <property type="entry name" value="F-box_SF"/>
    <property type="match status" value="1"/>
</dbReference>
<dbReference type="GO" id="GO:0020037">
    <property type="term" value="F:heme binding"/>
    <property type="evidence" value="ECO:0007669"/>
    <property type="project" value="TreeGrafter"/>
</dbReference>
<organism evidence="9">
    <name type="scientific">Leptocylindrus danicus</name>
    <dbReference type="NCBI Taxonomy" id="163516"/>
    <lineage>
        <taxon>Eukaryota</taxon>
        <taxon>Sar</taxon>
        <taxon>Stramenopiles</taxon>
        <taxon>Ochrophyta</taxon>
        <taxon>Bacillariophyta</taxon>
        <taxon>Coscinodiscophyceae</taxon>
        <taxon>Chaetocerotophycidae</taxon>
        <taxon>Leptocylindrales</taxon>
        <taxon>Leptocylindraceae</taxon>
        <taxon>Leptocylindrus</taxon>
    </lineage>
</organism>
<dbReference type="AlphaFoldDB" id="A0A7S2K3U1"/>
<protein>
    <recommendedName>
        <fullName evidence="10">Cytochrome b5 heme-binding domain-containing protein</fullName>
    </recommendedName>
</protein>
<evidence type="ECO:0000259" key="7">
    <source>
        <dbReference type="PROSITE" id="PS50181"/>
    </source>
</evidence>
<evidence type="ECO:0000256" key="6">
    <source>
        <dbReference type="SAM" id="Phobius"/>
    </source>
</evidence>
<keyword evidence="6" id="KW-0812">Transmembrane</keyword>
<dbReference type="PROSITE" id="PS50181">
    <property type="entry name" value="FBOX"/>
    <property type="match status" value="1"/>
</dbReference>
<dbReference type="EMBL" id="HBGY01007023">
    <property type="protein sequence ID" value="CAD9564160.1"/>
    <property type="molecule type" value="Transcribed_RNA"/>
</dbReference>
<keyword evidence="3" id="KW-0408">Iron</keyword>
<evidence type="ECO:0000256" key="3">
    <source>
        <dbReference type="ARBA" id="ARBA00023004"/>
    </source>
</evidence>
<keyword evidence="2" id="KW-0479">Metal-binding</keyword>
<feature type="domain" description="F-box" evidence="7">
    <location>
        <begin position="220"/>
        <end position="266"/>
    </location>
</feature>
<dbReference type="Gene3D" id="3.10.120.10">
    <property type="entry name" value="Cytochrome b5-like heme/steroid binding domain"/>
    <property type="match status" value="1"/>
</dbReference>
<keyword evidence="1" id="KW-0349">Heme</keyword>
<evidence type="ECO:0000256" key="2">
    <source>
        <dbReference type="ARBA" id="ARBA00022723"/>
    </source>
</evidence>
<evidence type="ECO:0000256" key="5">
    <source>
        <dbReference type="SAM" id="MobiDB-lite"/>
    </source>
</evidence>